<gene>
    <name evidence="1" type="ORF">JZ751_013275</name>
</gene>
<keyword evidence="2" id="KW-1185">Reference proteome</keyword>
<dbReference type="AlphaFoldDB" id="A0A8T2P2N7"/>
<comment type="caution">
    <text evidence="1">The sequence shown here is derived from an EMBL/GenBank/DDBJ whole genome shotgun (WGS) entry which is preliminary data.</text>
</comment>
<name>A0A8T2P2N7_9TELE</name>
<evidence type="ECO:0000313" key="2">
    <source>
        <dbReference type="Proteomes" id="UP000824540"/>
    </source>
</evidence>
<protein>
    <submittedName>
        <fullName evidence="1">Uncharacterized protein</fullName>
    </submittedName>
</protein>
<organism evidence="1 2">
    <name type="scientific">Albula glossodonta</name>
    <name type="common">roundjaw bonefish</name>
    <dbReference type="NCBI Taxonomy" id="121402"/>
    <lineage>
        <taxon>Eukaryota</taxon>
        <taxon>Metazoa</taxon>
        <taxon>Chordata</taxon>
        <taxon>Craniata</taxon>
        <taxon>Vertebrata</taxon>
        <taxon>Euteleostomi</taxon>
        <taxon>Actinopterygii</taxon>
        <taxon>Neopterygii</taxon>
        <taxon>Teleostei</taxon>
        <taxon>Albuliformes</taxon>
        <taxon>Albulidae</taxon>
        <taxon>Albula</taxon>
    </lineage>
</organism>
<proteinExistence type="predicted"/>
<dbReference type="Proteomes" id="UP000824540">
    <property type="component" value="Unassembled WGS sequence"/>
</dbReference>
<sequence>MALQPVRTRVETRIMGDGGFGEGVTVGRERGVAGLGDAPGAPFSAALPPGAHTEQVVGVRVQTPGTLQRSINTYITSLCTYRNNSNPFCQIPQPLTRNKEAIPASLRHIQPIRQSQFSNSAPAVRSSPVQLDLQCLLGEAPELVLLLPDSTANGNLA</sequence>
<evidence type="ECO:0000313" key="1">
    <source>
        <dbReference type="EMBL" id="KAG9343888.1"/>
    </source>
</evidence>
<accession>A0A8T2P2N7</accession>
<dbReference type="EMBL" id="JAFBMS010000022">
    <property type="protein sequence ID" value="KAG9343888.1"/>
    <property type="molecule type" value="Genomic_DNA"/>
</dbReference>
<reference evidence="1" key="1">
    <citation type="thesis" date="2021" institute="BYU ScholarsArchive" country="Provo, UT, USA">
        <title>Applications of and Algorithms for Genome Assembly and Genomic Analyses with an Emphasis on Marine Teleosts.</title>
        <authorList>
            <person name="Pickett B.D."/>
        </authorList>
    </citation>
    <scope>NUCLEOTIDE SEQUENCE</scope>
    <source>
        <strain evidence="1">HI-2016</strain>
    </source>
</reference>